<keyword evidence="2" id="KW-1133">Transmembrane helix</keyword>
<keyword evidence="2" id="KW-0812">Transmembrane</keyword>
<proteinExistence type="predicted"/>
<feature type="transmembrane region" description="Helical" evidence="2">
    <location>
        <begin position="78"/>
        <end position="100"/>
    </location>
</feature>
<comment type="caution">
    <text evidence="3">The sequence shown here is derived from an EMBL/GenBank/DDBJ whole genome shotgun (WGS) entry which is preliminary data.</text>
</comment>
<feature type="region of interest" description="Disordered" evidence="1">
    <location>
        <begin position="218"/>
        <end position="334"/>
    </location>
</feature>
<accession>A0AAV5GDC1</accession>
<dbReference type="EMBL" id="BQKY01000007">
    <property type="protein sequence ID" value="GJN90486.1"/>
    <property type="molecule type" value="Genomic_DNA"/>
</dbReference>
<organism evidence="3 4">
    <name type="scientific">Rhodotorula paludigena</name>
    <dbReference type="NCBI Taxonomy" id="86838"/>
    <lineage>
        <taxon>Eukaryota</taxon>
        <taxon>Fungi</taxon>
        <taxon>Dikarya</taxon>
        <taxon>Basidiomycota</taxon>
        <taxon>Pucciniomycotina</taxon>
        <taxon>Microbotryomycetes</taxon>
        <taxon>Sporidiobolales</taxon>
        <taxon>Sporidiobolaceae</taxon>
        <taxon>Rhodotorula</taxon>
    </lineage>
</organism>
<evidence type="ECO:0000256" key="2">
    <source>
        <dbReference type="SAM" id="Phobius"/>
    </source>
</evidence>
<name>A0AAV5GDC1_9BASI</name>
<evidence type="ECO:0000313" key="4">
    <source>
        <dbReference type="Proteomes" id="UP001342314"/>
    </source>
</evidence>
<dbReference type="Proteomes" id="UP001342314">
    <property type="component" value="Unassembled WGS sequence"/>
</dbReference>
<sequence>MGFFLRGRVLTHVLVGIGMLCSGFATFVYAWQLSRSWPNPSNFTKVMKIFAMVFHAGFAAQSILTWHSLRVSSKSLSFGLWTVLGFGTIVLDGWWFGLMTSRDGYNAVCGDDESQCIRKNILITFTVYLAIYGLYRLYIIISVFSFDVHYNEMGLPPPPSAPAAAPATAATPVMQYAHPMAAVPGAYGAAVMRSLSKRFRPSRISRERWEELATWRAAGDAGRERGRGGSVPLINVSMHEGDEETLVGNRRGSREEPYRDEQLAERQVLFDADSPAPSTVGGSTPLRERGDPLDGGRKDSSELSSSSDELESDEDEQAAYEQRRKERKGAYRQV</sequence>
<evidence type="ECO:0000256" key="1">
    <source>
        <dbReference type="SAM" id="MobiDB-lite"/>
    </source>
</evidence>
<feature type="transmembrane region" description="Helical" evidence="2">
    <location>
        <begin position="46"/>
        <end position="66"/>
    </location>
</feature>
<protein>
    <submittedName>
        <fullName evidence="3">Uncharacterized protein</fullName>
    </submittedName>
</protein>
<dbReference type="AlphaFoldDB" id="A0AAV5GDC1"/>
<feature type="compositionally biased region" description="Basic and acidic residues" evidence="1">
    <location>
        <begin position="286"/>
        <end position="301"/>
    </location>
</feature>
<keyword evidence="4" id="KW-1185">Reference proteome</keyword>
<evidence type="ECO:0000313" key="3">
    <source>
        <dbReference type="EMBL" id="GJN90486.1"/>
    </source>
</evidence>
<reference evidence="3 4" key="1">
    <citation type="submission" date="2021-12" db="EMBL/GenBank/DDBJ databases">
        <title>High titer production of polyol ester of fatty acids by Rhodotorula paludigena BS15 towards product separation-free biomass refinery.</title>
        <authorList>
            <person name="Mano J."/>
            <person name="Ono H."/>
            <person name="Tanaka T."/>
            <person name="Naito K."/>
            <person name="Sushida H."/>
            <person name="Ike M."/>
            <person name="Tokuyasu K."/>
            <person name="Kitaoka M."/>
        </authorList>
    </citation>
    <scope>NUCLEOTIDE SEQUENCE [LARGE SCALE GENOMIC DNA]</scope>
    <source>
        <strain evidence="3 4">BS15</strain>
    </source>
</reference>
<feature type="compositionally biased region" description="Acidic residues" evidence="1">
    <location>
        <begin position="308"/>
        <end position="318"/>
    </location>
</feature>
<feature type="transmembrane region" description="Helical" evidence="2">
    <location>
        <begin position="121"/>
        <end position="146"/>
    </location>
</feature>
<feature type="compositionally biased region" description="Basic and acidic residues" evidence="1">
    <location>
        <begin position="252"/>
        <end position="264"/>
    </location>
</feature>
<keyword evidence="2" id="KW-0472">Membrane</keyword>
<gene>
    <name evidence="3" type="ORF">Rhopal_003497-T1</name>
</gene>
<feature type="transmembrane region" description="Helical" evidence="2">
    <location>
        <begin position="12"/>
        <end position="34"/>
    </location>
</feature>